<accession>A0A0F9RVG4</accession>
<reference evidence="2" key="1">
    <citation type="journal article" date="2015" name="Nature">
        <title>Complex archaea that bridge the gap between prokaryotes and eukaryotes.</title>
        <authorList>
            <person name="Spang A."/>
            <person name="Saw J.H."/>
            <person name="Jorgensen S.L."/>
            <person name="Zaremba-Niedzwiedzka K."/>
            <person name="Martijn J."/>
            <person name="Lind A.E."/>
            <person name="van Eijk R."/>
            <person name="Schleper C."/>
            <person name="Guy L."/>
            <person name="Ettema T.J."/>
        </authorList>
    </citation>
    <scope>NUCLEOTIDE SEQUENCE</scope>
</reference>
<feature type="compositionally biased region" description="Basic and acidic residues" evidence="1">
    <location>
        <begin position="211"/>
        <end position="221"/>
    </location>
</feature>
<feature type="compositionally biased region" description="Polar residues" evidence="1">
    <location>
        <begin position="234"/>
        <end position="244"/>
    </location>
</feature>
<dbReference type="AlphaFoldDB" id="A0A0F9RVG4"/>
<evidence type="ECO:0000256" key="1">
    <source>
        <dbReference type="SAM" id="MobiDB-lite"/>
    </source>
</evidence>
<feature type="region of interest" description="Disordered" evidence="1">
    <location>
        <begin position="158"/>
        <end position="261"/>
    </location>
</feature>
<name>A0A0F9RVG4_9ZZZZ</name>
<protein>
    <recommendedName>
        <fullName evidence="3">DnaD domain-containing protein</fullName>
    </recommendedName>
</protein>
<feature type="compositionally biased region" description="Basic and acidic residues" evidence="1">
    <location>
        <begin position="248"/>
        <end position="257"/>
    </location>
</feature>
<proteinExistence type="predicted"/>
<evidence type="ECO:0000313" key="2">
    <source>
        <dbReference type="EMBL" id="KKN58774.1"/>
    </source>
</evidence>
<gene>
    <name evidence="2" type="ORF">LCGC14_0548690</name>
</gene>
<evidence type="ECO:0008006" key="3">
    <source>
        <dbReference type="Google" id="ProtNLM"/>
    </source>
</evidence>
<dbReference type="EMBL" id="LAZR01000748">
    <property type="protein sequence ID" value="KKN58774.1"/>
    <property type="molecule type" value="Genomic_DNA"/>
</dbReference>
<feature type="compositionally biased region" description="Low complexity" evidence="1">
    <location>
        <begin position="185"/>
        <end position="195"/>
    </location>
</feature>
<sequence length="361" mass="41322">MIKETKVSRLLLNEPPLIVLPQLAIKIGLNEAIALQQVHYWIKGYEIAKSERHYQRGRYWVFNSYNQWKTDNFPFWSEATIRRTFSELEKKKLILTGTFSKDNRDKTKWYTIDYDEVLILEQKRVKQNPQTQSQSSDSPSAQIEQSICSDCTDHLSKLSSPNNAMEHHATPDVANASRDGANIASSETTSETTSEIKSLVPVSSKVNSLDTLDRESKKNDNDNIEEEIFGSDFKTINNPGSQQDADSEPVKDKEQTPPKEIGNEYFLSIEECLSKKTDIHVPLAYKNFAIVKKMFEGGVPLELVVKTIIEVMSRAKGNKIVSFKYFEDAIWENFNRKKSNKNTSQMTDHMLEQRKLARGAK</sequence>
<feature type="region of interest" description="Disordered" evidence="1">
    <location>
        <begin position="341"/>
        <end position="361"/>
    </location>
</feature>
<organism evidence="2">
    <name type="scientific">marine sediment metagenome</name>
    <dbReference type="NCBI Taxonomy" id="412755"/>
    <lineage>
        <taxon>unclassified sequences</taxon>
        <taxon>metagenomes</taxon>
        <taxon>ecological metagenomes</taxon>
    </lineage>
</organism>
<comment type="caution">
    <text evidence="2">The sequence shown here is derived from an EMBL/GenBank/DDBJ whole genome shotgun (WGS) entry which is preliminary data.</text>
</comment>